<dbReference type="SFLD" id="SFLDG01129">
    <property type="entry name" value="C1.5:_HAD__Beta-PGM__Phosphata"/>
    <property type="match status" value="1"/>
</dbReference>
<dbReference type="SUPFAM" id="SSF56784">
    <property type="entry name" value="HAD-like"/>
    <property type="match status" value="1"/>
</dbReference>
<name>A0AAN8MWZ8_9PEZI</name>
<comment type="caution">
    <text evidence="1">The sequence shown here is derived from an EMBL/GenBank/DDBJ whole genome shotgun (WGS) entry which is preliminary data.</text>
</comment>
<reference evidence="1 2" key="1">
    <citation type="submission" date="2019-10" db="EMBL/GenBank/DDBJ databases">
        <authorList>
            <person name="Palmer J.M."/>
        </authorList>
    </citation>
    <scope>NUCLEOTIDE SEQUENCE [LARGE SCALE GENOMIC DNA]</scope>
    <source>
        <strain evidence="1 2">TWF718</strain>
    </source>
</reference>
<dbReference type="InterPro" id="IPR036412">
    <property type="entry name" value="HAD-like_sf"/>
</dbReference>
<protein>
    <submittedName>
        <fullName evidence="1">Uncharacterized protein</fullName>
    </submittedName>
</protein>
<dbReference type="PANTHER" id="PTHR43885">
    <property type="entry name" value="HALOACID DEHALOGENASE-LIKE HYDROLASE"/>
    <property type="match status" value="1"/>
</dbReference>
<dbReference type="Proteomes" id="UP001313282">
    <property type="component" value="Unassembled WGS sequence"/>
</dbReference>
<dbReference type="SFLD" id="SFLDS00003">
    <property type="entry name" value="Haloacid_Dehalogenase"/>
    <property type="match status" value="1"/>
</dbReference>
<dbReference type="GO" id="GO:0016791">
    <property type="term" value="F:phosphatase activity"/>
    <property type="evidence" value="ECO:0007669"/>
    <property type="project" value="UniProtKB-ARBA"/>
</dbReference>
<organism evidence="1 2">
    <name type="scientific">Orbilia javanica</name>
    <dbReference type="NCBI Taxonomy" id="47235"/>
    <lineage>
        <taxon>Eukaryota</taxon>
        <taxon>Fungi</taxon>
        <taxon>Dikarya</taxon>
        <taxon>Ascomycota</taxon>
        <taxon>Pezizomycotina</taxon>
        <taxon>Orbiliomycetes</taxon>
        <taxon>Orbiliales</taxon>
        <taxon>Orbiliaceae</taxon>
        <taxon>Orbilia</taxon>
    </lineage>
</organism>
<evidence type="ECO:0000313" key="1">
    <source>
        <dbReference type="EMBL" id="KAK6350807.1"/>
    </source>
</evidence>
<dbReference type="AlphaFoldDB" id="A0AAN8MWZ8"/>
<dbReference type="Pfam" id="PF00702">
    <property type="entry name" value="Hydrolase"/>
    <property type="match status" value="1"/>
</dbReference>
<dbReference type="Gene3D" id="1.10.260.80">
    <property type="match status" value="1"/>
</dbReference>
<dbReference type="InterPro" id="IPR006439">
    <property type="entry name" value="HAD-SF_hydro_IA"/>
</dbReference>
<sequence>MPIAILRSSFTRSITLSRGISNVRYRLVNSRFVIITKPLQVKAPLQPRYQSTSIHPFKSTNMTSQKPRGFAPLDPAKSPTPPLFPPLQAVVFDVDGTLCLPQSWMFAEMRRQLGITKGTDILDHVLGLPETASEGGKSEQEIGFEKIRAVEREAMGQMQPQEGLVELMDYLDGRGVRKAICTRNFDAPVEHLITNFITGHIFFPIITRDFKPPKPSPAGILHIAKELGLGDGGAGVIMVGDSLDDMAAGRKAGGLTVLLENNDNKELKSHEYTDFSVTKLSDLIEVLENGIIARQQ</sequence>
<proteinExistence type="predicted"/>
<evidence type="ECO:0000313" key="2">
    <source>
        <dbReference type="Proteomes" id="UP001313282"/>
    </source>
</evidence>
<accession>A0AAN8MWZ8</accession>
<gene>
    <name evidence="1" type="ORF">TWF718_003993</name>
</gene>
<dbReference type="PANTHER" id="PTHR43885:SF1">
    <property type="entry name" value="SUPERFAMILY HYDROLASE, PUTATIVE (AFU_ORTHOLOGUE AFUA_4G13290)-RELATED"/>
    <property type="match status" value="1"/>
</dbReference>
<dbReference type="EMBL" id="JAVHNR010000002">
    <property type="protein sequence ID" value="KAK6350807.1"/>
    <property type="molecule type" value="Genomic_DNA"/>
</dbReference>
<keyword evidence="2" id="KW-1185">Reference proteome</keyword>
<dbReference type="NCBIfam" id="TIGR01549">
    <property type="entry name" value="HAD-SF-IA-v1"/>
    <property type="match status" value="1"/>
</dbReference>
<dbReference type="CDD" id="cd01427">
    <property type="entry name" value="HAD_like"/>
    <property type="match status" value="1"/>
</dbReference>
<dbReference type="Gene3D" id="3.40.50.1000">
    <property type="entry name" value="HAD superfamily/HAD-like"/>
    <property type="match status" value="1"/>
</dbReference>
<dbReference type="InterPro" id="IPR023214">
    <property type="entry name" value="HAD_sf"/>
</dbReference>